<protein>
    <recommendedName>
        <fullName evidence="2">J domain-containing protein</fullName>
    </recommendedName>
</protein>
<dbReference type="InterPro" id="IPR051339">
    <property type="entry name" value="DnaJ_subfamily_B"/>
</dbReference>
<dbReference type="PANTHER" id="PTHR24078">
    <property type="entry name" value="DNAJ HOMOLOG SUBFAMILY C MEMBER"/>
    <property type="match status" value="1"/>
</dbReference>
<evidence type="ECO:0000313" key="3">
    <source>
        <dbReference type="EMBL" id="KAJ6222898.1"/>
    </source>
</evidence>
<dbReference type="Pfam" id="PF01556">
    <property type="entry name" value="DnaJ_C"/>
    <property type="match status" value="5"/>
</dbReference>
<gene>
    <name evidence="3" type="ORF">RDWZM_001443</name>
</gene>
<dbReference type="GO" id="GO:0006457">
    <property type="term" value="P:protein folding"/>
    <property type="evidence" value="ECO:0007669"/>
    <property type="project" value="InterPro"/>
</dbReference>
<dbReference type="GO" id="GO:0005829">
    <property type="term" value="C:cytosol"/>
    <property type="evidence" value="ECO:0007669"/>
    <property type="project" value="TreeGrafter"/>
</dbReference>
<dbReference type="Gene3D" id="1.10.287.110">
    <property type="entry name" value="DnaJ domain"/>
    <property type="match status" value="1"/>
</dbReference>
<dbReference type="Pfam" id="PF00226">
    <property type="entry name" value="DnaJ"/>
    <property type="match status" value="1"/>
</dbReference>
<sequence>MSYLSECEAFKILGLPSDSNFNVVKKRFNELALIHHPDKNQNQGACEKFSKIYKAYNVLKNLHYDGNTTKENFQSPPNIFDLMLTLEEIFNGVVKYKEIKRKLIDKYESIVLEVEVIPGTLTGTNIVLPNKGDILSENGVAANVIFIVKEFKHDKFTRERFNLIHKLEINVMNAFRIDQPLIIPTIDGDTIEIEMDQIIVSTTEKKIPNRGLPYPKDPNGKRGSMIVRFDIKYDQSKIKLPTNRYELELSLKELFTGCKQTLPVVRKKLDGTFETIQKEVDVEAGTLNGTIIYFENEGDQEEGSLPADLEFVIVQIEDPIYKVRDFDLEISSSIDEQQAKNGCELNVPTIEGTEISVYFEPGVTTGTTKRIPNYGLLKPDKTRGDLVIRVDTIVKLNKDKPIIRPLSLTLEQILTGWIQKVKINRKVYNFRKDCSELKCEFATIIIPPGAPDKYEFVLENFADESKGSMPGDLIYVVQEKPHDIFKRDGANLLYRKKIYECLLCRPISIPRLGKNEPIVFLIDDDFNRKKPIEIFVGFGLPIMNEEAKNGDLIVLLDIMPDPSSPEYPLWLSLEEVLNGVENKQIEQVERLFINVDESQEKRKETVNVSIEPGIENGTIITIPWAEEENGSFVAFDINLKVQDKPHPIFERSGADIIYKMKVSQSECNQVSLEFDIPTLDGKLRSETFTKICKTNSIKRIANAGLPKPGSKQLGDLIVKFDIVSNKMKDDPIIHKVSIPLEDFVCGTKKRMKINRLIRSIDGKMQSQEKIIKLDILPGHKPGHEFKFIRMGDEHKGRIPADVIFKVFAKPHEHFKVNGYNLFYSHKVNRSEIDKGNYTFMVPTLDGDPIEQTIPSRLRNKTIKINGYGLPKMSFKSSIRGDIVVNLDINEDSVSPIENEKESVDKVSNSTKPPIIINLPVSIEHVMTGISIEKEFVQEIMDENGQIINKNSKLYTIEIQPGCLANTKYYFTKMKVIVMEMNHQI</sequence>
<feature type="domain" description="J" evidence="2">
    <location>
        <begin position="8"/>
        <end position="108"/>
    </location>
</feature>
<accession>A0A9Q0MD31</accession>
<dbReference type="Proteomes" id="UP001142055">
    <property type="component" value="Chromosome 1"/>
</dbReference>
<comment type="caution">
    <text evidence="3">The sequence shown here is derived from an EMBL/GenBank/DDBJ whole genome shotgun (WGS) entry which is preliminary data.</text>
</comment>
<reference evidence="3" key="1">
    <citation type="submission" date="2022-12" db="EMBL/GenBank/DDBJ databases">
        <title>Genome assemblies of Blomia tropicalis.</title>
        <authorList>
            <person name="Cui Y."/>
        </authorList>
    </citation>
    <scope>NUCLEOTIDE SEQUENCE</scope>
    <source>
        <tissue evidence="3">Adult mites</tissue>
    </source>
</reference>
<dbReference type="AlphaFoldDB" id="A0A9Q0MD31"/>
<dbReference type="InterPro" id="IPR001623">
    <property type="entry name" value="DnaJ_domain"/>
</dbReference>
<dbReference type="CDD" id="cd06257">
    <property type="entry name" value="DnaJ"/>
    <property type="match status" value="1"/>
</dbReference>
<evidence type="ECO:0000313" key="4">
    <source>
        <dbReference type="Proteomes" id="UP001142055"/>
    </source>
</evidence>
<proteinExistence type="predicted"/>
<dbReference type="Gene3D" id="2.60.260.20">
    <property type="entry name" value="Urease metallochaperone UreE, N-terminal domain"/>
    <property type="match status" value="9"/>
</dbReference>
<dbReference type="InterPro" id="IPR008971">
    <property type="entry name" value="HSP40/DnaJ_pept-bd"/>
</dbReference>
<dbReference type="PROSITE" id="PS50076">
    <property type="entry name" value="DNAJ_2"/>
    <property type="match status" value="1"/>
</dbReference>
<dbReference type="InterPro" id="IPR036869">
    <property type="entry name" value="J_dom_sf"/>
</dbReference>
<dbReference type="SUPFAM" id="SSF46565">
    <property type="entry name" value="Chaperone J-domain"/>
    <property type="match status" value="1"/>
</dbReference>
<evidence type="ECO:0000256" key="1">
    <source>
        <dbReference type="ARBA" id="ARBA00023186"/>
    </source>
</evidence>
<keyword evidence="4" id="KW-1185">Reference proteome</keyword>
<dbReference type="SUPFAM" id="SSF49493">
    <property type="entry name" value="HSP40/DnaJ peptide-binding domain"/>
    <property type="match status" value="7"/>
</dbReference>
<dbReference type="GO" id="GO:0051082">
    <property type="term" value="F:unfolded protein binding"/>
    <property type="evidence" value="ECO:0007669"/>
    <property type="project" value="InterPro"/>
</dbReference>
<organism evidence="3 4">
    <name type="scientific">Blomia tropicalis</name>
    <name type="common">Mite</name>
    <dbReference type="NCBI Taxonomy" id="40697"/>
    <lineage>
        <taxon>Eukaryota</taxon>
        <taxon>Metazoa</taxon>
        <taxon>Ecdysozoa</taxon>
        <taxon>Arthropoda</taxon>
        <taxon>Chelicerata</taxon>
        <taxon>Arachnida</taxon>
        <taxon>Acari</taxon>
        <taxon>Acariformes</taxon>
        <taxon>Sarcoptiformes</taxon>
        <taxon>Astigmata</taxon>
        <taxon>Glycyphagoidea</taxon>
        <taxon>Echimyopodidae</taxon>
        <taxon>Blomia</taxon>
    </lineage>
</organism>
<dbReference type="PANTHER" id="PTHR24078:SF571">
    <property type="entry name" value="J DOMAIN-CONTAINING PROTEIN"/>
    <property type="match status" value="1"/>
</dbReference>
<dbReference type="GO" id="GO:0051087">
    <property type="term" value="F:protein-folding chaperone binding"/>
    <property type="evidence" value="ECO:0007669"/>
    <property type="project" value="TreeGrafter"/>
</dbReference>
<dbReference type="CDD" id="cd10747">
    <property type="entry name" value="DnaJ_C"/>
    <property type="match status" value="4"/>
</dbReference>
<keyword evidence="1" id="KW-0143">Chaperone</keyword>
<dbReference type="PRINTS" id="PR00625">
    <property type="entry name" value="JDOMAIN"/>
</dbReference>
<dbReference type="EMBL" id="JAPWDV010000001">
    <property type="protein sequence ID" value="KAJ6222898.1"/>
    <property type="molecule type" value="Genomic_DNA"/>
</dbReference>
<name>A0A9Q0MD31_BLOTA</name>
<evidence type="ECO:0000259" key="2">
    <source>
        <dbReference type="PROSITE" id="PS50076"/>
    </source>
</evidence>
<dbReference type="SMART" id="SM00271">
    <property type="entry name" value="DnaJ"/>
    <property type="match status" value="1"/>
</dbReference>
<dbReference type="InterPro" id="IPR002939">
    <property type="entry name" value="DnaJ_C"/>
</dbReference>